<dbReference type="PANTHER" id="PTHR43394:SF1">
    <property type="entry name" value="ATP-BINDING CASSETTE SUB-FAMILY B MEMBER 10, MITOCHONDRIAL"/>
    <property type="match status" value="1"/>
</dbReference>
<dbReference type="InterPro" id="IPR027417">
    <property type="entry name" value="P-loop_NTPase"/>
</dbReference>
<accession>A0A1B9F6R5</accession>
<dbReference type="EMBL" id="MAGO01000004">
    <property type="protein sequence ID" value="OCC15602.1"/>
    <property type="molecule type" value="Genomic_DNA"/>
</dbReference>
<dbReference type="GO" id="GO:0005886">
    <property type="term" value="C:plasma membrane"/>
    <property type="evidence" value="ECO:0007669"/>
    <property type="project" value="UniProtKB-SubCell"/>
</dbReference>
<dbReference type="RefSeq" id="WP_067616903.1">
    <property type="nucleotide sequence ID" value="NZ_MAGO01000004.1"/>
</dbReference>
<dbReference type="InterPro" id="IPR003593">
    <property type="entry name" value="AAA+_ATPase"/>
</dbReference>
<feature type="transmembrane region" description="Helical" evidence="7">
    <location>
        <begin position="133"/>
        <end position="160"/>
    </location>
</feature>
<gene>
    <name evidence="10" type="ORF">DBT_0953</name>
</gene>
<evidence type="ECO:0000256" key="5">
    <source>
        <dbReference type="ARBA" id="ARBA00022989"/>
    </source>
</evidence>
<dbReference type="PROSITE" id="PS00211">
    <property type="entry name" value="ABC_TRANSPORTER_1"/>
    <property type="match status" value="1"/>
</dbReference>
<dbReference type="SUPFAM" id="SSF52540">
    <property type="entry name" value="P-loop containing nucleoside triphosphate hydrolases"/>
    <property type="match status" value="1"/>
</dbReference>
<keyword evidence="6 7" id="KW-0472">Membrane</keyword>
<name>A0A1B9F6R5_9BACT</name>
<evidence type="ECO:0000313" key="11">
    <source>
        <dbReference type="Proteomes" id="UP000093080"/>
    </source>
</evidence>
<comment type="caution">
    <text evidence="10">The sequence shown here is derived from an EMBL/GenBank/DDBJ whole genome shotgun (WGS) entry which is preliminary data.</text>
</comment>
<dbReference type="SUPFAM" id="SSF90123">
    <property type="entry name" value="ABC transporter transmembrane region"/>
    <property type="match status" value="1"/>
</dbReference>
<evidence type="ECO:0000256" key="7">
    <source>
        <dbReference type="SAM" id="Phobius"/>
    </source>
</evidence>
<evidence type="ECO:0000256" key="2">
    <source>
        <dbReference type="ARBA" id="ARBA00022692"/>
    </source>
</evidence>
<evidence type="ECO:0000259" key="9">
    <source>
        <dbReference type="PROSITE" id="PS50929"/>
    </source>
</evidence>
<keyword evidence="3" id="KW-0547">Nucleotide-binding</keyword>
<evidence type="ECO:0000259" key="8">
    <source>
        <dbReference type="PROSITE" id="PS50893"/>
    </source>
</evidence>
<dbReference type="Pfam" id="PF00005">
    <property type="entry name" value="ABC_tran"/>
    <property type="match status" value="1"/>
</dbReference>
<feature type="domain" description="ABC transmembrane type-1" evidence="9">
    <location>
        <begin position="27"/>
        <end position="309"/>
    </location>
</feature>
<dbReference type="PANTHER" id="PTHR43394">
    <property type="entry name" value="ATP-DEPENDENT PERMEASE MDL1, MITOCHONDRIAL"/>
    <property type="match status" value="1"/>
</dbReference>
<dbReference type="GO" id="GO:0015421">
    <property type="term" value="F:ABC-type oligopeptide transporter activity"/>
    <property type="evidence" value="ECO:0007669"/>
    <property type="project" value="TreeGrafter"/>
</dbReference>
<evidence type="ECO:0000256" key="1">
    <source>
        <dbReference type="ARBA" id="ARBA00004651"/>
    </source>
</evidence>
<comment type="subcellular location">
    <subcellularLocation>
        <location evidence="1">Cell membrane</location>
        <topology evidence="1">Multi-pass membrane protein</topology>
    </subcellularLocation>
</comment>
<dbReference type="Pfam" id="PF00664">
    <property type="entry name" value="ABC_membrane"/>
    <property type="match status" value="1"/>
</dbReference>
<keyword evidence="2 7" id="KW-0812">Transmembrane</keyword>
<dbReference type="InterPro" id="IPR011527">
    <property type="entry name" value="ABC1_TM_dom"/>
</dbReference>
<dbReference type="PROSITE" id="PS50893">
    <property type="entry name" value="ABC_TRANSPORTER_2"/>
    <property type="match status" value="1"/>
</dbReference>
<dbReference type="Gene3D" id="1.20.1560.10">
    <property type="entry name" value="ABC transporter type 1, transmembrane domain"/>
    <property type="match status" value="1"/>
</dbReference>
<evidence type="ECO:0000256" key="4">
    <source>
        <dbReference type="ARBA" id="ARBA00022840"/>
    </source>
</evidence>
<keyword evidence="5 7" id="KW-1133">Transmembrane helix</keyword>
<dbReference type="GO" id="GO:0005524">
    <property type="term" value="F:ATP binding"/>
    <property type="evidence" value="ECO:0007669"/>
    <property type="project" value="UniProtKB-KW"/>
</dbReference>
<reference evidence="10 11" key="1">
    <citation type="submission" date="2016-06" db="EMBL/GenBank/DDBJ databases">
        <title>Respiratory ammonification of nitrate coupled to the oxidation of elemental sulfur in deep-sea autotrophic thermophilic bacteria.</title>
        <authorList>
            <person name="Slobodkina G.B."/>
            <person name="Mardanov A.V."/>
            <person name="Ravin N.V."/>
            <person name="Frolova A.A."/>
            <person name="Viryasiv M.B."/>
            <person name="Chernyh N.A."/>
            <person name="Bonch-Osmolovskaya E.A."/>
            <person name="Slobodkin A.I."/>
        </authorList>
    </citation>
    <scope>NUCLEOTIDE SEQUENCE [LARGE SCALE GENOMIC DNA]</scope>
    <source>
        <strain evidence="10 11">S69</strain>
    </source>
</reference>
<sequence>MNKNTQNILVAWKKIWRLIRPYISIVILSIILSLVASGLKGIIAWLVKPAMDRVFIEGQRQYLLALPIGMFVVFVLRGVADCAQAYLMANAGLRLVRDLRNKLFINMVRMPVSRSTQWRSGDIISRQLMDVALFGHVLSDSFSVFLVEVPTVIVLMGVAFYRGRSIALLALTLLPLVALGTRSFGRLVKKRRIEVQKFMGRLTHRMNEAHNGLKVIKIFGMTDDKIGQFMTENQRVYHQDSRVVLFKQGTRLFIDLISGSAVAIILGWGGVLIARGAMTTGDLFSIIVSLGMLFTPLKRLGSAYNILQESVGVLERIEEYLNVQPELIQGKEAWPLKKALRLEGVTFSYPNSPEPILKDINLKIPAGKMVAIVGPSGAGKSTLVDLFVRFITPDRGKILWDDTDIQSFNIESLRAQIGLVTQEVILFSDSILENIAAGRPSASFEEVVEAAKMADAHDFISALPDGYYTVLDERGLNLSGGQRQRIALARAILKDPSLLILDEATSALDTVSEQAIQRALQKIKKGRTTVVIAHRLSTIVNADLIVIMDRGKIVALGDHEGLLDSSALYRELFNAWQKNDTSG</sequence>
<dbReference type="InterPro" id="IPR017871">
    <property type="entry name" value="ABC_transporter-like_CS"/>
</dbReference>
<dbReference type="CDD" id="cd18552">
    <property type="entry name" value="ABC_6TM_MsbA_like"/>
    <property type="match status" value="1"/>
</dbReference>
<dbReference type="Gene3D" id="3.40.50.300">
    <property type="entry name" value="P-loop containing nucleotide triphosphate hydrolases"/>
    <property type="match status" value="1"/>
</dbReference>
<dbReference type="AlphaFoldDB" id="A0A1B9F6R5"/>
<feature type="transmembrane region" description="Helical" evidence="7">
    <location>
        <begin position="252"/>
        <end position="274"/>
    </location>
</feature>
<proteinExistence type="predicted"/>
<feature type="domain" description="ABC transporter" evidence="8">
    <location>
        <begin position="340"/>
        <end position="575"/>
    </location>
</feature>
<keyword evidence="4 10" id="KW-0067">ATP-binding</keyword>
<dbReference type="InterPro" id="IPR036640">
    <property type="entry name" value="ABC1_TM_sf"/>
</dbReference>
<evidence type="ECO:0000313" key="10">
    <source>
        <dbReference type="EMBL" id="OCC15602.1"/>
    </source>
</evidence>
<dbReference type="SMART" id="SM00382">
    <property type="entry name" value="AAA"/>
    <property type="match status" value="1"/>
</dbReference>
<dbReference type="GO" id="GO:0016887">
    <property type="term" value="F:ATP hydrolysis activity"/>
    <property type="evidence" value="ECO:0007669"/>
    <property type="project" value="InterPro"/>
</dbReference>
<evidence type="ECO:0000256" key="3">
    <source>
        <dbReference type="ARBA" id="ARBA00022741"/>
    </source>
</evidence>
<feature type="transmembrane region" description="Helical" evidence="7">
    <location>
        <begin position="21"/>
        <end position="47"/>
    </location>
</feature>
<feature type="transmembrane region" description="Helical" evidence="7">
    <location>
        <begin position="166"/>
        <end position="184"/>
    </location>
</feature>
<feature type="transmembrane region" description="Helical" evidence="7">
    <location>
        <begin position="62"/>
        <end position="80"/>
    </location>
</feature>
<evidence type="ECO:0000256" key="6">
    <source>
        <dbReference type="ARBA" id="ARBA00023136"/>
    </source>
</evidence>
<dbReference type="FunFam" id="3.40.50.300:FF:000218">
    <property type="entry name" value="Multidrug ABC transporter ATP-binding protein"/>
    <property type="match status" value="1"/>
</dbReference>
<dbReference type="PROSITE" id="PS50929">
    <property type="entry name" value="ABC_TM1F"/>
    <property type="match status" value="1"/>
</dbReference>
<dbReference type="InterPro" id="IPR039421">
    <property type="entry name" value="Type_1_exporter"/>
</dbReference>
<keyword evidence="11" id="KW-1185">Reference proteome</keyword>
<dbReference type="Proteomes" id="UP000093080">
    <property type="component" value="Unassembled WGS sequence"/>
</dbReference>
<dbReference type="OrthoDB" id="5480201at2"/>
<dbReference type="STRING" id="1156395.DBT_0953"/>
<protein>
    <submittedName>
        <fullName evidence="10">Lipid A export ATP-binding/permease protein MsbA</fullName>
    </submittedName>
</protein>
<organism evidence="10 11">
    <name type="scientific">Dissulfuribacter thermophilus</name>
    <dbReference type="NCBI Taxonomy" id="1156395"/>
    <lineage>
        <taxon>Bacteria</taxon>
        <taxon>Pseudomonadati</taxon>
        <taxon>Thermodesulfobacteriota</taxon>
        <taxon>Dissulfuribacteria</taxon>
        <taxon>Dissulfuribacterales</taxon>
        <taxon>Dissulfuribacteraceae</taxon>
        <taxon>Dissulfuribacter</taxon>
    </lineage>
</organism>
<dbReference type="InterPro" id="IPR003439">
    <property type="entry name" value="ABC_transporter-like_ATP-bd"/>
</dbReference>